<keyword evidence="2" id="KW-1185">Reference proteome</keyword>
<protein>
    <submittedName>
        <fullName evidence="1">Uncharacterized protein</fullName>
    </submittedName>
</protein>
<proteinExistence type="predicted"/>
<evidence type="ECO:0000313" key="1">
    <source>
        <dbReference type="EMBL" id="NNJ26537.1"/>
    </source>
</evidence>
<reference evidence="1 2" key="1">
    <citation type="journal article" date="2020" name="Syst. Appl. Microbiol.">
        <title>Alienimonas chondri sp. nov., a novel planctomycete isolated from the biofilm of the red alga Chondrus crispus.</title>
        <authorList>
            <person name="Vitorino I."/>
            <person name="Albuquerque L."/>
            <person name="Wiegand S."/>
            <person name="Kallscheuer N."/>
            <person name="da Costa M.S."/>
            <person name="Lobo-da-Cunha A."/>
            <person name="Jogler C."/>
            <person name="Lage O.M."/>
        </authorList>
    </citation>
    <scope>NUCLEOTIDE SEQUENCE [LARGE SCALE GENOMIC DNA]</scope>
    <source>
        <strain evidence="1 2">LzC2</strain>
    </source>
</reference>
<organism evidence="1 2">
    <name type="scientific">Alienimonas chondri</name>
    <dbReference type="NCBI Taxonomy" id="2681879"/>
    <lineage>
        <taxon>Bacteria</taxon>
        <taxon>Pseudomonadati</taxon>
        <taxon>Planctomycetota</taxon>
        <taxon>Planctomycetia</taxon>
        <taxon>Planctomycetales</taxon>
        <taxon>Planctomycetaceae</taxon>
        <taxon>Alienimonas</taxon>
    </lineage>
</organism>
<comment type="caution">
    <text evidence="1">The sequence shown here is derived from an EMBL/GenBank/DDBJ whole genome shotgun (WGS) entry which is preliminary data.</text>
</comment>
<sequence>MIALEVSKNGERVCIAGAEDLGVLAAHVSAVGRLGTATVPIRPDEGEPHIHFSVSGLTRRADPNADVHPRWQGITSLAVGDEITVRVLETDVADPAVSEAPAKCDPENR</sequence>
<gene>
    <name evidence="1" type="ORF">LzC2_26260</name>
</gene>
<dbReference type="EMBL" id="WTPX01000083">
    <property type="protein sequence ID" value="NNJ26537.1"/>
    <property type="molecule type" value="Genomic_DNA"/>
</dbReference>
<dbReference type="RefSeq" id="WP_246254988.1">
    <property type="nucleotide sequence ID" value="NZ_WTPX01000083.1"/>
</dbReference>
<evidence type="ECO:0000313" key="2">
    <source>
        <dbReference type="Proteomes" id="UP000609651"/>
    </source>
</evidence>
<accession>A0ABX1VH12</accession>
<name>A0ABX1VH12_9PLAN</name>
<dbReference type="Proteomes" id="UP000609651">
    <property type="component" value="Unassembled WGS sequence"/>
</dbReference>